<keyword evidence="2" id="KW-1185">Reference proteome</keyword>
<geneLocation type="plasmid" evidence="1">
    <name>unnamed1</name>
</geneLocation>
<dbReference type="Proteomes" id="UP001257627">
    <property type="component" value="Unassembled WGS sequence"/>
</dbReference>
<evidence type="ECO:0000313" key="1">
    <source>
        <dbReference type="EMBL" id="MDU9001320.1"/>
    </source>
</evidence>
<organism evidence="1 2">
    <name type="scientific">Streptomyces mirabilis</name>
    <dbReference type="NCBI Taxonomy" id="68239"/>
    <lineage>
        <taxon>Bacteria</taxon>
        <taxon>Bacillati</taxon>
        <taxon>Actinomycetota</taxon>
        <taxon>Actinomycetes</taxon>
        <taxon>Kitasatosporales</taxon>
        <taxon>Streptomycetaceae</taxon>
        <taxon>Streptomyces</taxon>
    </lineage>
</organism>
<keyword evidence="1" id="KW-0614">Plasmid</keyword>
<evidence type="ECO:0000313" key="2">
    <source>
        <dbReference type="Proteomes" id="UP001257627"/>
    </source>
</evidence>
<dbReference type="EMBL" id="JARAKF010000003">
    <property type="protein sequence ID" value="MDU9001320.1"/>
    <property type="molecule type" value="Genomic_DNA"/>
</dbReference>
<protein>
    <recommendedName>
        <fullName evidence="3">DUF2384 domain-containing protein</fullName>
    </recommendedName>
</protein>
<proteinExistence type="predicted"/>
<reference evidence="1 2" key="1">
    <citation type="submission" date="2023-02" db="EMBL/GenBank/DDBJ databases">
        <authorList>
            <person name="Maleckis M."/>
        </authorList>
    </citation>
    <scope>NUCLEOTIDE SEQUENCE [LARGE SCALE GENOMIC DNA]</scope>
    <source>
        <strain evidence="1 2">P8-A2</strain>
        <plasmid evidence="1">unnamed1</plasmid>
    </source>
</reference>
<sequence>MLDDRPDEAAEVPLGWLAAEETAWWLLECGDAYWPWSPFECRVTHGVLALTALLTVPMGHAGPSPGQRLPDLRRLVEDDSVWARWCEGNLASPQAEVSPADLALAVMTWHRLAQPHGLGHDADLWALAASTPSLIGLQIGVRGARRLLDDLLQRWYGQLP</sequence>
<accession>A0ABU3V576</accession>
<name>A0ABU3V576_9ACTN</name>
<comment type="caution">
    <text evidence="1">The sequence shown here is derived from an EMBL/GenBank/DDBJ whole genome shotgun (WGS) entry which is preliminary data.</text>
</comment>
<evidence type="ECO:0008006" key="3">
    <source>
        <dbReference type="Google" id="ProtNLM"/>
    </source>
</evidence>
<gene>
    <name evidence="1" type="ORF">PU648_55595</name>
</gene>
<dbReference type="RefSeq" id="WP_266944179.1">
    <property type="nucleotide sequence ID" value="NZ_JAPEMK010000002.1"/>
</dbReference>